<feature type="compositionally biased region" description="Basic residues" evidence="1">
    <location>
        <begin position="312"/>
        <end position="341"/>
    </location>
</feature>
<feature type="compositionally biased region" description="Basic residues" evidence="1">
    <location>
        <begin position="576"/>
        <end position="593"/>
    </location>
</feature>
<dbReference type="EMBL" id="JAABOA010002428">
    <property type="protein sequence ID" value="KAF9579881.1"/>
    <property type="molecule type" value="Genomic_DNA"/>
</dbReference>
<keyword evidence="3" id="KW-1185">Reference proteome</keyword>
<feature type="compositionally biased region" description="Low complexity" evidence="1">
    <location>
        <begin position="28"/>
        <end position="47"/>
    </location>
</feature>
<evidence type="ECO:0000313" key="2">
    <source>
        <dbReference type="EMBL" id="KAF9579881.1"/>
    </source>
</evidence>
<feature type="region of interest" description="Disordered" evidence="1">
    <location>
        <begin position="262"/>
        <end position="415"/>
    </location>
</feature>
<proteinExistence type="predicted"/>
<feature type="compositionally biased region" description="Low complexity" evidence="1">
    <location>
        <begin position="273"/>
        <end position="305"/>
    </location>
</feature>
<sequence>MSSFKRTYHFPQQPADNERPWLLYPDKAANSHSRSSPRAPSSPNVVAHRSLNHKRSSSKLGAAGPGSTSSMSLTLSNSSSDSLAHPHTHQAMRSSRTHSGSSKPRTLSEELSFSLYDTHGAEHTTSDTGDSNIPDKSDADFARSYPSPVTPSDLLSLRDRSASSTSLSSTSTSTSAFPLEKPRPESPSSRSLASPKQRPSPLSINTSFSNFAGLNGGVTSTVAAAAVASNIEGSAPDALVPGGATDVPTLGAAAEVGPVRAGTSTLPKLSHNTSKVSSSSASSSSGSASSYSNASSPSTSTPPCSAFCQHKSSQHSHSGHHHHHHHHHHPSCHKASRHHPTCQHYTPSPLHSHHSHGHSHRSHHSHRRHGTKSKRASRESERVATPDLVPDNDDASMQGAEDSSSSASMLSQNLDPPLSVMPASTSTVTIVTPAFGIAAYRAQRAAEDGEDTVLGLYNSEPPSKRARSAASILLGAAVETVIFTGAVALSAYQLLTGRGRLQLQQAEEEANAAAAGSELGPEDEMEKDVLSEKPMMHIESLPVNIPRRPRHSAGGEGHFGKSPRLGSSLHQPYPHHPSHRKSSSRHPRQKRRTNGGNNDLGNGLSKYSELLAMSLPHYGPASTSALALEASMPVRPNTGTEDNDEQFLRMEAKLTTLIAEGKRALN</sequence>
<dbReference type="AlphaFoldDB" id="A0A9P6KCJ3"/>
<feature type="compositionally biased region" description="Low complexity" evidence="1">
    <location>
        <begin position="162"/>
        <end position="179"/>
    </location>
</feature>
<feature type="compositionally biased region" description="Low complexity" evidence="1">
    <location>
        <begin position="67"/>
        <end position="83"/>
    </location>
</feature>
<feature type="region of interest" description="Disordered" evidence="1">
    <location>
        <begin position="1"/>
        <end position="204"/>
    </location>
</feature>
<comment type="caution">
    <text evidence="2">The sequence shown here is derived from an EMBL/GenBank/DDBJ whole genome shotgun (WGS) entry which is preliminary data.</text>
</comment>
<feature type="non-terminal residue" evidence="2">
    <location>
        <position position="1"/>
    </location>
</feature>
<protein>
    <submittedName>
        <fullName evidence="2">Uncharacterized protein</fullName>
    </submittedName>
</protein>
<gene>
    <name evidence="2" type="ORF">BGW38_003680</name>
</gene>
<feature type="compositionally biased region" description="Low complexity" evidence="1">
    <location>
        <begin position="396"/>
        <end position="415"/>
    </location>
</feature>
<name>A0A9P6KCJ3_9FUNG</name>
<feature type="compositionally biased region" description="Polar residues" evidence="1">
    <location>
        <begin position="262"/>
        <end position="272"/>
    </location>
</feature>
<feature type="region of interest" description="Disordered" evidence="1">
    <location>
        <begin position="539"/>
        <end position="602"/>
    </location>
</feature>
<dbReference type="OrthoDB" id="2447952at2759"/>
<accession>A0A9P6KCJ3</accession>
<feature type="compositionally biased region" description="Low complexity" evidence="1">
    <location>
        <begin position="186"/>
        <end position="196"/>
    </location>
</feature>
<evidence type="ECO:0000256" key="1">
    <source>
        <dbReference type="SAM" id="MobiDB-lite"/>
    </source>
</evidence>
<reference evidence="2" key="1">
    <citation type="journal article" date="2020" name="Fungal Divers.">
        <title>Resolving the Mortierellaceae phylogeny through synthesis of multi-gene phylogenetics and phylogenomics.</title>
        <authorList>
            <person name="Vandepol N."/>
            <person name="Liber J."/>
            <person name="Desiro A."/>
            <person name="Na H."/>
            <person name="Kennedy M."/>
            <person name="Barry K."/>
            <person name="Grigoriev I.V."/>
            <person name="Miller A.N."/>
            <person name="O'Donnell K."/>
            <person name="Stajich J.E."/>
            <person name="Bonito G."/>
        </authorList>
    </citation>
    <scope>NUCLEOTIDE SEQUENCE</scope>
    <source>
        <strain evidence="2">KOD1015</strain>
    </source>
</reference>
<evidence type="ECO:0000313" key="3">
    <source>
        <dbReference type="Proteomes" id="UP000780801"/>
    </source>
</evidence>
<organism evidence="2 3">
    <name type="scientific">Lunasporangiospora selenospora</name>
    <dbReference type="NCBI Taxonomy" id="979761"/>
    <lineage>
        <taxon>Eukaryota</taxon>
        <taxon>Fungi</taxon>
        <taxon>Fungi incertae sedis</taxon>
        <taxon>Mucoromycota</taxon>
        <taxon>Mortierellomycotina</taxon>
        <taxon>Mortierellomycetes</taxon>
        <taxon>Mortierellales</taxon>
        <taxon>Mortierellaceae</taxon>
        <taxon>Lunasporangiospora</taxon>
    </lineage>
</organism>
<feature type="compositionally biased region" description="Basic residues" evidence="1">
    <location>
        <begin position="351"/>
        <end position="375"/>
    </location>
</feature>
<dbReference type="Proteomes" id="UP000780801">
    <property type="component" value="Unassembled WGS sequence"/>
</dbReference>
<feature type="compositionally biased region" description="Polar residues" evidence="1">
    <location>
        <begin position="91"/>
        <end position="111"/>
    </location>
</feature>